<dbReference type="InterPro" id="IPR036249">
    <property type="entry name" value="Thioredoxin-like_sf"/>
</dbReference>
<dbReference type="EMBL" id="JBJKBG010000002">
    <property type="protein sequence ID" value="KAL3748255.1"/>
    <property type="molecule type" value="Genomic_DNA"/>
</dbReference>
<dbReference type="SUPFAM" id="SSF52833">
    <property type="entry name" value="Thioredoxin-like"/>
    <property type="match status" value="1"/>
</dbReference>
<name>A0ABD3L8U4_EUCGL</name>
<evidence type="ECO:0000313" key="2">
    <source>
        <dbReference type="EMBL" id="KAL3748255.1"/>
    </source>
</evidence>
<reference evidence="2 3" key="1">
    <citation type="submission" date="2024-11" db="EMBL/GenBank/DDBJ databases">
        <title>Chromosome-level genome assembly of Eucalyptus globulus Labill. provides insights into its genome evolution.</title>
        <authorList>
            <person name="Li X."/>
        </authorList>
    </citation>
    <scope>NUCLEOTIDE SEQUENCE [LARGE SCALE GENOMIC DNA]</scope>
    <source>
        <strain evidence="2">CL2024</strain>
        <tissue evidence="2">Fresh tender leaves</tissue>
    </source>
</reference>
<feature type="domain" description="Thioredoxin" evidence="1">
    <location>
        <begin position="69"/>
        <end position="127"/>
    </location>
</feature>
<keyword evidence="3" id="KW-1185">Reference proteome</keyword>
<organism evidence="2 3">
    <name type="scientific">Eucalyptus globulus</name>
    <name type="common">Tasmanian blue gum</name>
    <dbReference type="NCBI Taxonomy" id="34317"/>
    <lineage>
        <taxon>Eukaryota</taxon>
        <taxon>Viridiplantae</taxon>
        <taxon>Streptophyta</taxon>
        <taxon>Embryophyta</taxon>
        <taxon>Tracheophyta</taxon>
        <taxon>Spermatophyta</taxon>
        <taxon>Magnoliopsida</taxon>
        <taxon>eudicotyledons</taxon>
        <taxon>Gunneridae</taxon>
        <taxon>Pentapetalae</taxon>
        <taxon>rosids</taxon>
        <taxon>malvids</taxon>
        <taxon>Myrtales</taxon>
        <taxon>Myrtaceae</taxon>
        <taxon>Myrtoideae</taxon>
        <taxon>Eucalypteae</taxon>
        <taxon>Eucalyptus</taxon>
    </lineage>
</organism>
<protein>
    <recommendedName>
        <fullName evidence="1">Thioredoxin domain-containing protein</fullName>
    </recommendedName>
</protein>
<sequence>MVISLSASSIPHLNGENLVSSVIAAPSLSPLWLRLRLQLPAGFLSCGNTSLRDSLFCSIALSPKKQMYNSFDDLLAKSENLYKLTFTYLCGPCQFMVPIFNEVSIRLKDTIQGVKIDTEKLADSAIQSLKTSGQPDSRLKVYPH</sequence>
<evidence type="ECO:0000313" key="3">
    <source>
        <dbReference type="Proteomes" id="UP001634007"/>
    </source>
</evidence>
<comment type="caution">
    <text evidence="2">The sequence shown here is derived from an EMBL/GenBank/DDBJ whole genome shotgun (WGS) entry which is preliminary data.</text>
</comment>
<accession>A0ABD3L8U4</accession>
<dbReference type="Gene3D" id="3.40.30.10">
    <property type="entry name" value="Glutaredoxin"/>
    <property type="match status" value="1"/>
</dbReference>
<dbReference type="InterPro" id="IPR013766">
    <property type="entry name" value="Thioredoxin_domain"/>
</dbReference>
<evidence type="ECO:0000259" key="1">
    <source>
        <dbReference type="Pfam" id="PF00085"/>
    </source>
</evidence>
<dbReference type="AlphaFoldDB" id="A0ABD3L8U4"/>
<gene>
    <name evidence="2" type="ORF">ACJRO7_009487</name>
</gene>
<proteinExistence type="predicted"/>
<dbReference type="Pfam" id="PF00085">
    <property type="entry name" value="Thioredoxin"/>
    <property type="match status" value="1"/>
</dbReference>
<dbReference type="Proteomes" id="UP001634007">
    <property type="component" value="Unassembled WGS sequence"/>
</dbReference>